<dbReference type="PANTHER" id="PTHR42877:SF11">
    <property type="entry name" value="MONOOXYGENASE, PUTATIVE (AFU_ORTHOLOGUE AFUA_6G13790)-RELATED"/>
    <property type="match status" value="1"/>
</dbReference>
<comment type="similarity">
    <text evidence="2">Belongs to the FAD-binding monooxygenase family.</text>
</comment>
<sequence>MTMLTLRCSFLFAPNPDWSAFYASGGEIFHYLKNVTTRLHLHKHISFGSTVSGATWNEETSKWHLRIRQGPSLEISDQCDILVNAGGMLNNWTWPKIEGLSNYQGHIVHSASWKNDFDFTDKNIAVIGNGSSGIQIVPALYPKVKHLTTFIRIPTYITALQLGSDAIGGAVNKTFSEVEKRAFASDPTTLLSLRKKIQSDINAAFKGMIRGSDVQQKSHDFNRNAMAAKLAGNSELLQKLLPEYIYGCRRATPGAGYLEALLDEKKTTVVTSPIQTLTEDSIVCEDGTRTKVDAIVCATGFDVSCRPRWPHLGRDHRNLAEEWKTKPRGYLSLCVNGYPNYFTMLGPNTPIGHGSLVAVIDWAADYILRWCEKIAMEDIRTVDVTREAMEDWNVYAQEFLKTTTWAGGCRSWYKNHQDGSDITALYPGSILHFHEMTKTLRPEDFKIDYRSRNRFKFTGNGFTALEETQGADLAWYLDSPRRHRRRYPRELDFLRLFDNNIPRTYTRPSGSKSRRIAIAQPATYETLDAVTV</sequence>
<comment type="caution">
    <text evidence="6">The sequence shown here is derived from an EMBL/GenBank/DDBJ whole genome shotgun (WGS) entry which is preliminary data.</text>
</comment>
<keyword evidence="4" id="KW-0274">FAD</keyword>
<dbReference type="InterPro" id="IPR020946">
    <property type="entry name" value="Flavin_mOase-like"/>
</dbReference>
<keyword evidence="5" id="KW-0560">Oxidoreductase</keyword>
<evidence type="ECO:0000256" key="2">
    <source>
        <dbReference type="ARBA" id="ARBA00010139"/>
    </source>
</evidence>
<evidence type="ECO:0000256" key="5">
    <source>
        <dbReference type="ARBA" id="ARBA00023002"/>
    </source>
</evidence>
<keyword evidence="7" id="KW-1185">Reference proteome</keyword>
<evidence type="ECO:0000256" key="1">
    <source>
        <dbReference type="ARBA" id="ARBA00001974"/>
    </source>
</evidence>
<reference evidence="6 7" key="1">
    <citation type="submission" date="2016-03" db="EMBL/GenBank/DDBJ databases">
        <title>The draft genome sequence of Fonsecaea nubica causative agent of cutaneous subcutaneous infection in human host.</title>
        <authorList>
            <person name="Costa F."/>
            <person name="Sybren D.H."/>
            <person name="Raittz R.T."/>
            <person name="Weiss V.A."/>
            <person name="Leao A.C."/>
            <person name="Gomes R."/>
            <person name="De Souza E.M."/>
            <person name="Pedrosa F.O."/>
            <person name="Steffens M.B."/>
            <person name="Bombassaro A."/>
            <person name="Tadra-Sfeir M.Z."/>
            <person name="Moreno L.F."/>
            <person name="Najafzadeh M.J."/>
            <person name="Felipe M.S."/>
            <person name="Teixeira M."/>
            <person name="Sun J."/>
            <person name="Xi L."/>
            <person name="Castro M.A."/>
            <person name="Vicente V.A."/>
        </authorList>
    </citation>
    <scope>NUCLEOTIDE SEQUENCE [LARGE SCALE GENOMIC DNA]</scope>
    <source>
        <strain evidence="6 7">CBS 269.64</strain>
    </source>
</reference>
<evidence type="ECO:0000313" key="7">
    <source>
        <dbReference type="Proteomes" id="UP000185904"/>
    </source>
</evidence>
<dbReference type="AlphaFoldDB" id="A0A178CZM6"/>
<comment type="cofactor">
    <cofactor evidence="1">
        <name>FAD</name>
        <dbReference type="ChEBI" id="CHEBI:57692"/>
    </cofactor>
</comment>
<evidence type="ECO:0000256" key="3">
    <source>
        <dbReference type="ARBA" id="ARBA00022630"/>
    </source>
</evidence>
<dbReference type="GeneID" id="34588940"/>
<accession>A0A178CZM6</accession>
<dbReference type="GO" id="GO:0004499">
    <property type="term" value="F:N,N-dimethylaniline monooxygenase activity"/>
    <property type="evidence" value="ECO:0007669"/>
    <property type="project" value="InterPro"/>
</dbReference>
<keyword evidence="3" id="KW-0285">Flavoprotein</keyword>
<dbReference type="OrthoDB" id="74360at2759"/>
<evidence type="ECO:0008006" key="8">
    <source>
        <dbReference type="Google" id="ProtNLM"/>
    </source>
</evidence>
<dbReference type="SUPFAM" id="SSF51905">
    <property type="entry name" value="FAD/NAD(P)-binding domain"/>
    <property type="match status" value="3"/>
</dbReference>
<dbReference type="GO" id="GO:0050661">
    <property type="term" value="F:NADP binding"/>
    <property type="evidence" value="ECO:0007669"/>
    <property type="project" value="InterPro"/>
</dbReference>
<evidence type="ECO:0000256" key="4">
    <source>
        <dbReference type="ARBA" id="ARBA00022827"/>
    </source>
</evidence>
<proteinExistence type="inferred from homology"/>
<dbReference type="GO" id="GO:0050660">
    <property type="term" value="F:flavin adenine dinucleotide binding"/>
    <property type="evidence" value="ECO:0007669"/>
    <property type="project" value="InterPro"/>
</dbReference>
<organism evidence="6 7">
    <name type="scientific">Fonsecaea nubica</name>
    <dbReference type="NCBI Taxonomy" id="856822"/>
    <lineage>
        <taxon>Eukaryota</taxon>
        <taxon>Fungi</taxon>
        <taxon>Dikarya</taxon>
        <taxon>Ascomycota</taxon>
        <taxon>Pezizomycotina</taxon>
        <taxon>Eurotiomycetes</taxon>
        <taxon>Chaetothyriomycetidae</taxon>
        <taxon>Chaetothyriales</taxon>
        <taxon>Herpotrichiellaceae</taxon>
        <taxon>Fonsecaea</taxon>
    </lineage>
</organism>
<dbReference type="InterPro" id="IPR051209">
    <property type="entry name" value="FAD-bind_Monooxygenase_sf"/>
</dbReference>
<evidence type="ECO:0000313" key="6">
    <source>
        <dbReference type="EMBL" id="OAL35269.1"/>
    </source>
</evidence>
<dbReference type="RefSeq" id="XP_022500281.1">
    <property type="nucleotide sequence ID" value="XM_022643817.1"/>
</dbReference>
<dbReference type="PANTHER" id="PTHR42877">
    <property type="entry name" value="L-ORNITHINE N(5)-MONOOXYGENASE-RELATED"/>
    <property type="match status" value="1"/>
</dbReference>
<dbReference type="Pfam" id="PF00743">
    <property type="entry name" value="FMO-like"/>
    <property type="match status" value="1"/>
</dbReference>
<dbReference type="Proteomes" id="UP000185904">
    <property type="component" value="Unassembled WGS sequence"/>
</dbReference>
<dbReference type="Gene3D" id="3.50.50.60">
    <property type="entry name" value="FAD/NAD(P)-binding domain"/>
    <property type="match status" value="2"/>
</dbReference>
<gene>
    <name evidence="6" type="ORF">AYO20_05523</name>
</gene>
<name>A0A178CZM6_9EURO</name>
<dbReference type="InterPro" id="IPR036188">
    <property type="entry name" value="FAD/NAD-bd_sf"/>
</dbReference>
<dbReference type="EMBL" id="LVCJ01000032">
    <property type="protein sequence ID" value="OAL35269.1"/>
    <property type="molecule type" value="Genomic_DNA"/>
</dbReference>
<protein>
    <recommendedName>
        <fullName evidence="8">FAD/NAD(P)-binding domain-containing protein</fullName>
    </recommendedName>
</protein>